<dbReference type="GO" id="GO:0043226">
    <property type="term" value="C:organelle"/>
    <property type="evidence" value="ECO:0007669"/>
    <property type="project" value="UniProtKB-ARBA"/>
</dbReference>
<dbReference type="Gene3D" id="3.30.200.20">
    <property type="entry name" value="Phosphorylase Kinase, domain 1"/>
    <property type="match status" value="1"/>
</dbReference>
<evidence type="ECO:0000313" key="13">
    <source>
        <dbReference type="Proteomes" id="UP000708148"/>
    </source>
</evidence>
<dbReference type="CDD" id="cd00051">
    <property type="entry name" value="EFh"/>
    <property type="match status" value="1"/>
</dbReference>
<evidence type="ECO:0000256" key="9">
    <source>
        <dbReference type="SAM" id="MobiDB-lite"/>
    </source>
</evidence>
<feature type="domain" description="EF-hand" evidence="11">
    <location>
        <begin position="427"/>
        <end position="462"/>
    </location>
</feature>
<dbReference type="InterPro" id="IPR000719">
    <property type="entry name" value="Prot_kinase_dom"/>
</dbReference>
<dbReference type="Gene3D" id="1.10.510.10">
    <property type="entry name" value="Transferase(Phosphotransferase) domain 1"/>
    <property type="match status" value="1"/>
</dbReference>
<dbReference type="PROSITE" id="PS00107">
    <property type="entry name" value="PROTEIN_KINASE_ATP"/>
    <property type="match status" value="1"/>
</dbReference>
<dbReference type="InterPro" id="IPR050205">
    <property type="entry name" value="CDPK_Ser/Thr_kinases"/>
</dbReference>
<sequence length="538" mass="60405">MAGKDYVFSATDDPILKQPPKTALDPEEIKGVFGYPRDVRERFHFGEVIGTGSYGVVRRCIEKESHKEYAVKTLPKTPKKGPPTPRYLLKLRNEVDVMRQVGNSLNAVHLLGAYEDDHEIHLVMELCTGGPLLDRLLTHKRSEQDIAQIARSILQFIAQCHAKGIVYRDVKTDNFLFQSKADGSPLKATDFGLSIRHWPNEPPMKSRTGTPAYMAPELIMQNYTELADVWSVGMLTYQLLTGRFPYWDDISKCSLKQLWAAIVTKDVDLDRPDLVGSLSEGARSFLKMLLVRNPDDRPSAHEALMHPWVMEGGTATALPLQGSVVQRLQRFATYGDLKQLVLKRISELHLEEGAVGGELRDLFDQLDVDSSGWLSLDELSHGLRAQGYSLSDEEARQLMSEVDVDGNGKLDFDEFMATLVDWNEVQIYRADLDRIFGEMDTDGDGFISLAEIAEYLPSYLPLSSESGDSGDDRMTIAKRMLREADKNEDGFISRDEFNHLMVKSMGPDSLDQYDSRIMKPDTPRQSAAPRQGATKRGG</sequence>
<dbReference type="PANTHER" id="PTHR24349">
    <property type="entry name" value="SERINE/THREONINE-PROTEIN KINASE"/>
    <property type="match status" value="1"/>
</dbReference>
<organism evidence="12 13">
    <name type="scientific">Ostreobium quekettii</name>
    <dbReference type="NCBI Taxonomy" id="121088"/>
    <lineage>
        <taxon>Eukaryota</taxon>
        <taxon>Viridiplantae</taxon>
        <taxon>Chlorophyta</taxon>
        <taxon>core chlorophytes</taxon>
        <taxon>Ulvophyceae</taxon>
        <taxon>TCBD clade</taxon>
        <taxon>Bryopsidales</taxon>
        <taxon>Ostreobineae</taxon>
        <taxon>Ostreobiaceae</taxon>
        <taxon>Ostreobium</taxon>
    </lineage>
</organism>
<evidence type="ECO:0000256" key="3">
    <source>
        <dbReference type="ARBA" id="ARBA00022737"/>
    </source>
</evidence>
<keyword evidence="7 8" id="KW-0067">ATP-binding</keyword>
<dbReference type="SUPFAM" id="SSF56112">
    <property type="entry name" value="Protein kinase-like (PK-like)"/>
    <property type="match status" value="1"/>
</dbReference>
<gene>
    <name evidence="12" type="ORF">OSTQU699_LOCUS6541</name>
</gene>
<feature type="compositionally biased region" description="Basic and acidic residues" evidence="9">
    <location>
        <begin position="513"/>
        <end position="522"/>
    </location>
</feature>
<keyword evidence="2" id="KW-0808">Transferase</keyword>
<evidence type="ECO:0000256" key="1">
    <source>
        <dbReference type="ARBA" id="ARBA00022527"/>
    </source>
</evidence>
<dbReference type="SMART" id="SM00054">
    <property type="entry name" value="EFh"/>
    <property type="match status" value="4"/>
</dbReference>
<dbReference type="Gene3D" id="1.10.238.10">
    <property type="entry name" value="EF-hand"/>
    <property type="match status" value="1"/>
</dbReference>
<dbReference type="OrthoDB" id="40902at2759"/>
<keyword evidence="3" id="KW-0677">Repeat</keyword>
<dbReference type="PROSITE" id="PS00018">
    <property type="entry name" value="EF_HAND_1"/>
    <property type="match status" value="4"/>
</dbReference>
<reference evidence="12" key="1">
    <citation type="submission" date="2020-12" db="EMBL/GenBank/DDBJ databases">
        <authorList>
            <person name="Iha C."/>
        </authorList>
    </citation>
    <scope>NUCLEOTIDE SEQUENCE</scope>
</reference>
<feature type="domain" description="EF-hand" evidence="11">
    <location>
        <begin position="354"/>
        <end position="389"/>
    </location>
</feature>
<dbReference type="FunFam" id="1.10.238.10:FF:000178">
    <property type="entry name" value="Calmodulin-2 A"/>
    <property type="match status" value="1"/>
</dbReference>
<dbReference type="Pfam" id="PF13499">
    <property type="entry name" value="EF-hand_7"/>
    <property type="match status" value="2"/>
</dbReference>
<dbReference type="SUPFAM" id="SSF47473">
    <property type="entry name" value="EF-hand"/>
    <property type="match status" value="1"/>
</dbReference>
<dbReference type="SMART" id="SM00220">
    <property type="entry name" value="S_TKc"/>
    <property type="match status" value="1"/>
</dbReference>
<dbReference type="PROSITE" id="PS50011">
    <property type="entry name" value="PROTEIN_KINASE_DOM"/>
    <property type="match status" value="1"/>
</dbReference>
<evidence type="ECO:0000313" key="12">
    <source>
        <dbReference type="EMBL" id="CAD7701182.1"/>
    </source>
</evidence>
<dbReference type="EMBL" id="CAJHUC010001451">
    <property type="protein sequence ID" value="CAD7701182.1"/>
    <property type="molecule type" value="Genomic_DNA"/>
</dbReference>
<dbReference type="InterPro" id="IPR011009">
    <property type="entry name" value="Kinase-like_dom_sf"/>
</dbReference>
<dbReference type="InterPro" id="IPR008271">
    <property type="entry name" value="Ser/Thr_kinase_AS"/>
</dbReference>
<dbReference type="GO" id="GO:0004674">
    <property type="term" value="F:protein serine/threonine kinase activity"/>
    <property type="evidence" value="ECO:0007669"/>
    <property type="project" value="UniProtKB-KW"/>
</dbReference>
<dbReference type="GO" id="GO:0005509">
    <property type="term" value="F:calcium ion binding"/>
    <property type="evidence" value="ECO:0007669"/>
    <property type="project" value="InterPro"/>
</dbReference>
<evidence type="ECO:0000259" key="10">
    <source>
        <dbReference type="PROSITE" id="PS50011"/>
    </source>
</evidence>
<keyword evidence="6" id="KW-0106">Calcium</keyword>
<name>A0A8S1J4S4_9CHLO</name>
<accession>A0A8S1J4S4</accession>
<dbReference type="InterPro" id="IPR018247">
    <property type="entry name" value="EF_Hand_1_Ca_BS"/>
</dbReference>
<feature type="domain" description="EF-hand" evidence="11">
    <location>
        <begin position="390"/>
        <end position="425"/>
    </location>
</feature>
<dbReference type="PROSITE" id="PS00108">
    <property type="entry name" value="PROTEIN_KINASE_ST"/>
    <property type="match status" value="1"/>
</dbReference>
<feature type="region of interest" description="Disordered" evidence="9">
    <location>
        <begin position="508"/>
        <end position="538"/>
    </location>
</feature>
<keyword evidence="1" id="KW-0723">Serine/threonine-protein kinase</keyword>
<evidence type="ECO:0000256" key="5">
    <source>
        <dbReference type="ARBA" id="ARBA00022777"/>
    </source>
</evidence>
<dbReference type="Proteomes" id="UP000708148">
    <property type="component" value="Unassembled WGS sequence"/>
</dbReference>
<dbReference type="Pfam" id="PF00069">
    <property type="entry name" value="Pkinase"/>
    <property type="match status" value="1"/>
</dbReference>
<dbReference type="InterPro" id="IPR011992">
    <property type="entry name" value="EF-hand-dom_pair"/>
</dbReference>
<keyword evidence="5" id="KW-0418">Kinase</keyword>
<evidence type="ECO:0000256" key="6">
    <source>
        <dbReference type="ARBA" id="ARBA00022837"/>
    </source>
</evidence>
<dbReference type="GO" id="GO:0005524">
    <property type="term" value="F:ATP binding"/>
    <property type="evidence" value="ECO:0007669"/>
    <property type="project" value="UniProtKB-UniRule"/>
</dbReference>
<evidence type="ECO:0000256" key="4">
    <source>
        <dbReference type="ARBA" id="ARBA00022741"/>
    </source>
</evidence>
<dbReference type="InterPro" id="IPR002048">
    <property type="entry name" value="EF_hand_dom"/>
</dbReference>
<evidence type="ECO:0000256" key="2">
    <source>
        <dbReference type="ARBA" id="ARBA00022679"/>
    </source>
</evidence>
<dbReference type="AlphaFoldDB" id="A0A8S1J4S4"/>
<evidence type="ECO:0008006" key="14">
    <source>
        <dbReference type="Google" id="ProtNLM"/>
    </source>
</evidence>
<evidence type="ECO:0000256" key="8">
    <source>
        <dbReference type="PROSITE-ProRule" id="PRU10141"/>
    </source>
</evidence>
<dbReference type="PROSITE" id="PS50222">
    <property type="entry name" value="EF_HAND_2"/>
    <property type="match status" value="4"/>
</dbReference>
<evidence type="ECO:0000259" key="11">
    <source>
        <dbReference type="PROSITE" id="PS50222"/>
    </source>
</evidence>
<feature type="domain" description="Protein kinase" evidence="10">
    <location>
        <begin position="43"/>
        <end position="309"/>
    </location>
</feature>
<keyword evidence="13" id="KW-1185">Reference proteome</keyword>
<feature type="domain" description="EF-hand" evidence="11">
    <location>
        <begin position="472"/>
        <end position="507"/>
    </location>
</feature>
<protein>
    <recommendedName>
        <fullName evidence="14">Calcium-dependent protein kinase</fullName>
    </recommendedName>
</protein>
<dbReference type="InterPro" id="IPR017441">
    <property type="entry name" value="Protein_kinase_ATP_BS"/>
</dbReference>
<proteinExistence type="predicted"/>
<evidence type="ECO:0000256" key="7">
    <source>
        <dbReference type="ARBA" id="ARBA00022840"/>
    </source>
</evidence>
<comment type="caution">
    <text evidence="12">The sequence shown here is derived from an EMBL/GenBank/DDBJ whole genome shotgun (WGS) entry which is preliminary data.</text>
</comment>
<feature type="binding site" evidence="8">
    <location>
        <position position="80"/>
    </location>
    <ligand>
        <name>ATP</name>
        <dbReference type="ChEBI" id="CHEBI:30616"/>
    </ligand>
</feature>
<keyword evidence="4 8" id="KW-0547">Nucleotide-binding</keyword>